<name>A0A9D1SVM1_9FIRM</name>
<evidence type="ECO:0000256" key="1">
    <source>
        <dbReference type="SAM" id="Phobius"/>
    </source>
</evidence>
<feature type="transmembrane region" description="Helical" evidence="1">
    <location>
        <begin position="88"/>
        <end position="108"/>
    </location>
</feature>
<gene>
    <name evidence="3" type="ORF">IAC73_00770</name>
</gene>
<reference evidence="3" key="1">
    <citation type="submission" date="2020-10" db="EMBL/GenBank/DDBJ databases">
        <authorList>
            <person name="Gilroy R."/>
        </authorList>
    </citation>
    <scope>NUCLEOTIDE SEQUENCE</scope>
    <source>
        <strain evidence="3">10406</strain>
    </source>
</reference>
<feature type="transmembrane region" description="Helical" evidence="1">
    <location>
        <begin position="230"/>
        <end position="249"/>
    </location>
</feature>
<evidence type="ECO:0000313" key="4">
    <source>
        <dbReference type="Proteomes" id="UP000886857"/>
    </source>
</evidence>
<feature type="transmembrane region" description="Helical" evidence="1">
    <location>
        <begin position="32"/>
        <end position="59"/>
    </location>
</feature>
<organism evidence="3 4">
    <name type="scientific">Candidatus Limadaptatus stercoripullorum</name>
    <dbReference type="NCBI Taxonomy" id="2840846"/>
    <lineage>
        <taxon>Bacteria</taxon>
        <taxon>Bacillati</taxon>
        <taxon>Bacillota</taxon>
        <taxon>Clostridia</taxon>
        <taxon>Eubacteriales</taxon>
        <taxon>Candidatus Limadaptatus</taxon>
    </lineage>
</organism>
<comment type="caution">
    <text evidence="3">The sequence shown here is derived from an EMBL/GenBank/DDBJ whole genome shotgun (WGS) entry which is preliminary data.</text>
</comment>
<feature type="transmembrane region" description="Helical" evidence="1">
    <location>
        <begin position="274"/>
        <end position="296"/>
    </location>
</feature>
<evidence type="ECO:0000313" key="3">
    <source>
        <dbReference type="EMBL" id="HIU98359.1"/>
    </source>
</evidence>
<sequence length="304" mass="33618">MTSSTISPLVTPDTRVILVPRRPRTRVWELDFLRGVSVLLMILDHLVMLLVTVFGPAWFGSSLSADAPGAGFVRWCEWFLNYSTARKVLHPLVVFVFFSVSGISCTFSRSNFKRGGILAALAIVYSLVTHVLAETLAMPYIIVNFGVLHFYAVAILTYAVIDALTKRSEALRTAVCAAVALTVGLLYFLYQPPADAPTWLGIIFPPRDIHGVQNDFIAGWEISPGDLFTVIPNLASFMFGATVAPLLYASRRSLLPVLDGKWNFPVNFVGKHSLWFFILHIPVLAVILALVSVLFMTPGDWVLF</sequence>
<feature type="transmembrane region" description="Helical" evidence="1">
    <location>
        <begin position="115"/>
        <end position="133"/>
    </location>
</feature>
<dbReference type="Proteomes" id="UP000886857">
    <property type="component" value="Unassembled WGS sequence"/>
</dbReference>
<protein>
    <submittedName>
        <fullName evidence="3">DUF1624 domain-containing protein</fullName>
    </submittedName>
</protein>
<dbReference type="AlphaFoldDB" id="A0A9D1SVM1"/>
<feature type="transmembrane region" description="Helical" evidence="1">
    <location>
        <begin position="139"/>
        <end position="161"/>
    </location>
</feature>
<dbReference type="Pfam" id="PF07786">
    <property type="entry name" value="HGSNAT_cat"/>
    <property type="match status" value="1"/>
</dbReference>
<feature type="transmembrane region" description="Helical" evidence="1">
    <location>
        <begin position="173"/>
        <end position="190"/>
    </location>
</feature>
<keyword evidence="1" id="KW-1133">Transmembrane helix</keyword>
<dbReference type="EMBL" id="DVOE01000010">
    <property type="protein sequence ID" value="HIU98359.1"/>
    <property type="molecule type" value="Genomic_DNA"/>
</dbReference>
<feature type="domain" description="Heparan-alpha-glucosaminide N-acetyltransferase catalytic" evidence="2">
    <location>
        <begin position="86"/>
        <end position="282"/>
    </location>
</feature>
<proteinExistence type="predicted"/>
<dbReference type="InterPro" id="IPR012429">
    <property type="entry name" value="HGSNAT_cat"/>
</dbReference>
<keyword evidence="1" id="KW-0812">Transmembrane</keyword>
<accession>A0A9D1SVM1</accession>
<reference evidence="3" key="2">
    <citation type="journal article" date="2021" name="PeerJ">
        <title>Extensive microbial diversity within the chicken gut microbiome revealed by metagenomics and culture.</title>
        <authorList>
            <person name="Gilroy R."/>
            <person name="Ravi A."/>
            <person name="Getino M."/>
            <person name="Pursley I."/>
            <person name="Horton D.L."/>
            <person name="Alikhan N.F."/>
            <person name="Baker D."/>
            <person name="Gharbi K."/>
            <person name="Hall N."/>
            <person name="Watson M."/>
            <person name="Adriaenssens E.M."/>
            <person name="Foster-Nyarko E."/>
            <person name="Jarju S."/>
            <person name="Secka A."/>
            <person name="Antonio M."/>
            <person name="Oren A."/>
            <person name="Chaudhuri R.R."/>
            <person name="La Ragione R."/>
            <person name="Hildebrand F."/>
            <person name="Pallen M.J."/>
        </authorList>
    </citation>
    <scope>NUCLEOTIDE SEQUENCE</scope>
    <source>
        <strain evidence="3">10406</strain>
    </source>
</reference>
<keyword evidence="1" id="KW-0472">Membrane</keyword>
<evidence type="ECO:0000259" key="2">
    <source>
        <dbReference type="Pfam" id="PF07786"/>
    </source>
</evidence>